<feature type="chain" id="PRO_5003258143" description="Macroglobulin domain-containing protein" evidence="1">
    <location>
        <begin position="21"/>
        <end position="795"/>
    </location>
</feature>
<gene>
    <name evidence="2" type="ordered locus">Pedsa_2556</name>
</gene>
<evidence type="ECO:0000313" key="2">
    <source>
        <dbReference type="EMBL" id="ADY53100.1"/>
    </source>
</evidence>
<reference evidence="3" key="2">
    <citation type="submission" date="2011-02" db="EMBL/GenBank/DDBJ databases">
        <title>The complete genome of Pedobacter saltans DSM 12145.</title>
        <authorList>
            <consortium name="US DOE Joint Genome Institute (JGI-PGF)"/>
            <person name="Lucas S."/>
            <person name="Copeland A."/>
            <person name="Lapidus A."/>
            <person name="Bruce D."/>
            <person name="Goodwin L."/>
            <person name="Pitluck S."/>
            <person name="Kyrpides N."/>
            <person name="Mavromatis K."/>
            <person name="Pagani I."/>
            <person name="Ivanova N."/>
            <person name="Ovchinnikova G."/>
            <person name="Lu M."/>
            <person name="Detter J.C."/>
            <person name="Han C."/>
            <person name="Land M."/>
            <person name="Hauser L."/>
            <person name="Markowitz V."/>
            <person name="Cheng J.-F."/>
            <person name="Hugenholtz P."/>
            <person name="Woyke T."/>
            <person name="Wu D."/>
            <person name="Tindall B."/>
            <person name="Pomrenke H.G."/>
            <person name="Brambilla E."/>
            <person name="Klenk H.-P."/>
            <person name="Eisen J.A."/>
        </authorList>
    </citation>
    <scope>NUCLEOTIDE SEQUENCE [LARGE SCALE GENOMIC DNA]</scope>
    <source>
        <strain evidence="3">ATCC 51119 / DSM 12145 / JCM 21818 / LMG 10337 / NBRC 100064 / NCIMB 13643</strain>
    </source>
</reference>
<dbReference type="EMBL" id="CP002545">
    <property type="protein sequence ID" value="ADY53100.1"/>
    <property type="molecule type" value="Genomic_DNA"/>
</dbReference>
<organism evidence="2 3">
    <name type="scientific">Pseudopedobacter saltans (strain ATCC 51119 / DSM 12145 / JCM 21818 / CCUG 39354 / LMG 10337 / NBRC 100064 / NCIMB 13643)</name>
    <name type="common">Pedobacter saltans</name>
    <dbReference type="NCBI Taxonomy" id="762903"/>
    <lineage>
        <taxon>Bacteria</taxon>
        <taxon>Pseudomonadati</taxon>
        <taxon>Bacteroidota</taxon>
        <taxon>Sphingobacteriia</taxon>
        <taxon>Sphingobacteriales</taxon>
        <taxon>Sphingobacteriaceae</taxon>
        <taxon>Pseudopedobacter</taxon>
    </lineage>
</organism>
<accession>F0S4T2</accession>
<protein>
    <recommendedName>
        <fullName evidence="4">Macroglobulin domain-containing protein</fullName>
    </recommendedName>
</protein>
<dbReference type="Proteomes" id="UP000000310">
    <property type="component" value="Chromosome"/>
</dbReference>
<sequence>MRKITILFLCLQVCIICLHAQTVDTSLLKKRLTDYLQNNFQEKLYVHTDKNTYLAGEIIWFKIYNTEAYTNRPVNISKVAYIELLDNQNKPILQTKVTLKEGGGEGTLYLPVSINSGSYVLRTYTSWMKNFGADYYYHKDLSVYNTLKEENFNEEKKVDDNIYRVHFFPEGGNLVDGLTSRIAFRAVDRRGKSVEFEGVILNHNNDTISKFSPLKFGIGSFYFCPYKAEKYKVLIKPKGGNEFSTTLPPIFEKGTVISIKRKDPAYLSVLLQSNLVQPDEKYTLLVHSGQKIVCVKTISKEDTGKEYPVAVSLLGDGISHFTLFSSKGTAICQRLYFKKPANLLNIRTETDKQDYVPKEKVQLNIHAGLPVKTNYSISVYQTDSDINEEESIISSLWLSSELKGKIENVAWYLKDPTGDATDNLMLTHGWRRFKWENIFGQEPPSINYPPELEGHIISGRMYNSLTGDAVENGQAYLSIPGQHGQFYTSSSHKGGKINFFTRNFYSGNEIIVQTDARTDSLLQVAIYSPFSDEFSAWYPAQFNEQPSQKGLLERSIAMQVNNAFQARQLNNQKLTSQPSFSFYHQPDKVYKLDDYVRFTTMEEVLREYVTEISVSLRKKNYYLRVLDNKVGQFGERAPLILLDGVPLFDDGNAIIKTDPIKIQRLELIPTAYTYGKNSFSGIASFYSYKGDLAGYQLPATALVLDYESLQTNREFYSPMYEGDHTGFSRSPDYRTTLLWSGTNVTDARGQATMSFFTSEVKGKYVVDIQSITADGKLGTASTTFNVTGKEPIKIN</sequence>
<reference evidence="2 3" key="1">
    <citation type="journal article" date="2011" name="Stand. Genomic Sci.">
        <title>Complete genome sequence of the gliding, heparinolytic Pedobacter saltans type strain (113).</title>
        <authorList>
            <person name="Liolios K."/>
            <person name="Sikorski J."/>
            <person name="Lu M."/>
            <person name="Nolan M."/>
            <person name="Lapidus A."/>
            <person name="Lucas S."/>
            <person name="Hammon N."/>
            <person name="Deshpande S."/>
            <person name="Cheng J.F."/>
            <person name="Tapia R."/>
            <person name="Han C."/>
            <person name="Goodwin L."/>
            <person name="Pitluck S."/>
            <person name="Huntemann M."/>
            <person name="Ivanova N."/>
            <person name="Pagani I."/>
            <person name="Mavromatis K."/>
            <person name="Ovchinikova G."/>
            <person name="Pati A."/>
            <person name="Chen A."/>
            <person name="Palaniappan K."/>
            <person name="Land M."/>
            <person name="Hauser L."/>
            <person name="Brambilla E.M."/>
            <person name="Kotsyurbenko O."/>
            <person name="Rohde M."/>
            <person name="Tindall B.J."/>
            <person name="Abt B."/>
            <person name="Goker M."/>
            <person name="Detter J.C."/>
            <person name="Woyke T."/>
            <person name="Bristow J."/>
            <person name="Eisen J.A."/>
            <person name="Markowitz V."/>
            <person name="Hugenholtz P."/>
            <person name="Klenk H.P."/>
            <person name="Kyrpides N.C."/>
        </authorList>
    </citation>
    <scope>NUCLEOTIDE SEQUENCE [LARGE SCALE GENOMIC DNA]</scope>
    <source>
        <strain evidence="3">ATCC 51119 / DSM 12145 / JCM 21818 / LMG 10337 / NBRC 100064 / NCIMB 13643</strain>
    </source>
</reference>
<dbReference type="HOGENOM" id="CLU_013214_2_0_10"/>
<name>F0S4T2_PSESL</name>
<evidence type="ECO:0008006" key="4">
    <source>
        <dbReference type="Google" id="ProtNLM"/>
    </source>
</evidence>
<dbReference type="eggNOG" id="COG2373">
    <property type="taxonomic scope" value="Bacteria"/>
</dbReference>
<dbReference type="KEGG" id="psn:Pedsa_2556"/>
<keyword evidence="1" id="KW-0732">Signal</keyword>
<evidence type="ECO:0000313" key="3">
    <source>
        <dbReference type="Proteomes" id="UP000000310"/>
    </source>
</evidence>
<dbReference type="Gene3D" id="2.60.40.1930">
    <property type="match status" value="1"/>
</dbReference>
<keyword evidence="3" id="KW-1185">Reference proteome</keyword>
<feature type="signal peptide" evidence="1">
    <location>
        <begin position="1"/>
        <end position="20"/>
    </location>
</feature>
<dbReference type="AlphaFoldDB" id="F0S4T2"/>
<dbReference type="STRING" id="762903.Pedsa_2556"/>
<evidence type="ECO:0000256" key="1">
    <source>
        <dbReference type="SAM" id="SignalP"/>
    </source>
</evidence>
<dbReference type="RefSeq" id="WP_013633585.1">
    <property type="nucleotide sequence ID" value="NC_015177.1"/>
</dbReference>
<proteinExistence type="predicted"/>
<dbReference type="OrthoDB" id="609485at2"/>